<evidence type="ECO:0000313" key="3">
    <source>
        <dbReference type="Proteomes" id="UP000183653"/>
    </source>
</evidence>
<proteinExistence type="predicted"/>
<dbReference type="SUPFAM" id="SSF140591">
    <property type="entry name" value="Type III secretion system domain"/>
    <property type="match status" value="1"/>
</dbReference>
<feature type="domain" description="Hypersensitivity response secretion-like HrpJ" evidence="1">
    <location>
        <begin position="43"/>
        <end position="199"/>
    </location>
</feature>
<dbReference type="Pfam" id="PF07201">
    <property type="entry name" value="HrpJ"/>
    <property type="match status" value="1"/>
</dbReference>
<gene>
    <name evidence="2" type="ORF">SAMN04490197_4513</name>
</gene>
<dbReference type="Proteomes" id="UP000183653">
    <property type="component" value="Chromosome I"/>
</dbReference>
<evidence type="ECO:0000259" key="1">
    <source>
        <dbReference type="Pfam" id="PF07201"/>
    </source>
</evidence>
<dbReference type="EMBL" id="LT629782">
    <property type="protein sequence ID" value="SDU28119.1"/>
    <property type="molecule type" value="Genomic_DNA"/>
</dbReference>
<dbReference type="InterPro" id="IPR010812">
    <property type="entry name" value="HrpJ-like"/>
</dbReference>
<dbReference type="Gene3D" id="1.10.150.630">
    <property type="match status" value="1"/>
</dbReference>
<keyword evidence="3" id="KW-1185">Reference proteome</keyword>
<dbReference type="GO" id="GO:0050709">
    <property type="term" value="P:negative regulation of protein secretion"/>
    <property type="evidence" value="ECO:0007669"/>
    <property type="project" value="InterPro"/>
</dbReference>
<dbReference type="InterPro" id="IPR013401">
    <property type="entry name" value="T3SS_LcrE"/>
</dbReference>
<dbReference type="GO" id="GO:0030254">
    <property type="term" value="P:protein secretion by the type III secretion system"/>
    <property type="evidence" value="ECO:0007669"/>
    <property type="project" value="InterPro"/>
</dbReference>
<dbReference type="RefSeq" id="WP_231982728.1">
    <property type="nucleotide sequence ID" value="NZ_JYLM01000013.1"/>
</dbReference>
<protein>
    <submittedName>
        <fullName evidence="2">Type III secretion protein W</fullName>
    </submittedName>
</protein>
<dbReference type="NCBIfam" id="TIGR02568">
    <property type="entry name" value="LcrE"/>
    <property type="match status" value="1"/>
</dbReference>
<dbReference type="GO" id="GO:0009986">
    <property type="term" value="C:cell surface"/>
    <property type="evidence" value="ECO:0007669"/>
    <property type="project" value="InterPro"/>
</dbReference>
<dbReference type="AlphaFoldDB" id="A0A8B3Y4P4"/>
<dbReference type="GO" id="GO:0019867">
    <property type="term" value="C:outer membrane"/>
    <property type="evidence" value="ECO:0007669"/>
    <property type="project" value="InterPro"/>
</dbReference>
<name>A0A8B3Y4P4_9PSED</name>
<sequence>MNMKVDSFSDVQQIQPADKPNVSVVEAPSRSLALDDIAQIFNEEVALNAQALGRRSIGAKVSPVAELVQLYEQLGHPGQTTLETIVRRLRFELLRKPTVEKLVNLAGSDPARAFVVLQFIANEAKTGGLKVEEDLARSALKELKQDFGGPIQAGLNIALALKEASADPQERQDVRALYYASVVVRQSLALMLQTLLKMYGPTEFSKGVGLMTQALNGDIAAHTQSVPTEKLRLLLKGLGECRELRSVLGNCEALIQRLSVDYNPVDLLQRFLGYASTGIDSPEVQRLASEFGGTLLAARLHALNELSREVKAVPIAWWLDAQSQAAAVKVFKNVMLELAREERGHLQLPGETRTFG</sequence>
<evidence type="ECO:0000313" key="2">
    <source>
        <dbReference type="EMBL" id="SDU28119.1"/>
    </source>
</evidence>
<reference evidence="2 3" key="1">
    <citation type="submission" date="2016-10" db="EMBL/GenBank/DDBJ databases">
        <authorList>
            <person name="Varghese N."/>
            <person name="Submissions S."/>
        </authorList>
    </citation>
    <scope>NUCLEOTIDE SEQUENCE [LARGE SCALE GENOMIC DNA]</scope>
    <source>
        <strain evidence="2 3">BS2775</strain>
    </source>
</reference>
<accession>A0A8B3Y4P4</accession>
<organism evidence="2 3">
    <name type="scientific">Pseudomonas orientalis</name>
    <dbReference type="NCBI Taxonomy" id="76758"/>
    <lineage>
        <taxon>Bacteria</taxon>
        <taxon>Pseudomonadati</taxon>
        <taxon>Pseudomonadota</taxon>
        <taxon>Gammaproteobacteria</taxon>
        <taxon>Pseudomonadales</taxon>
        <taxon>Pseudomonadaceae</taxon>
        <taxon>Pseudomonas</taxon>
    </lineage>
</organism>